<protein>
    <submittedName>
        <fullName evidence="1">Uncharacterized protein</fullName>
    </submittedName>
</protein>
<proteinExistence type="predicted"/>
<accession>A0A6J5N779</accession>
<organism evidence="1">
    <name type="scientific">uncultured Caudovirales phage</name>
    <dbReference type="NCBI Taxonomy" id="2100421"/>
    <lineage>
        <taxon>Viruses</taxon>
        <taxon>Duplodnaviria</taxon>
        <taxon>Heunggongvirae</taxon>
        <taxon>Uroviricota</taxon>
        <taxon>Caudoviricetes</taxon>
        <taxon>Peduoviridae</taxon>
        <taxon>Maltschvirus</taxon>
        <taxon>Maltschvirus maltsch</taxon>
    </lineage>
</organism>
<reference evidence="1" key="1">
    <citation type="submission" date="2020-04" db="EMBL/GenBank/DDBJ databases">
        <authorList>
            <person name="Chiriac C."/>
            <person name="Salcher M."/>
            <person name="Ghai R."/>
            <person name="Kavagutti S V."/>
        </authorList>
    </citation>
    <scope>NUCLEOTIDE SEQUENCE</scope>
</reference>
<gene>
    <name evidence="1" type="ORF">UFOVP649_16</name>
</gene>
<dbReference type="EMBL" id="LR796624">
    <property type="protein sequence ID" value="CAB4154607.1"/>
    <property type="molecule type" value="Genomic_DNA"/>
</dbReference>
<evidence type="ECO:0000313" key="1">
    <source>
        <dbReference type="EMBL" id="CAB4154607.1"/>
    </source>
</evidence>
<name>A0A6J5N779_9CAUD</name>
<sequence length="105" mass="12291">MSEYVQVIEREDEDGIGVLKALSILSSNEHRNTSEWHLVEKQCFKNGRLDETHIYCESVYRQPDSYFEPVKMLVFEVQAIAKSYVMEGIEDAIRQTRDEVDDDED</sequence>